<feature type="compositionally biased region" description="Basic and acidic residues" evidence="2">
    <location>
        <begin position="275"/>
        <end position="286"/>
    </location>
</feature>
<dbReference type="AlphaFoldDB" id="W7IAJ7"/>
<reference evidence="3 4" key="1">
    <citation type="submission" date="2013-05" db="EMBL/GenBank/DDBJ databases">
        <title>Drechslerella stenobrocha genome reveals carnivorous origination and mechanical trapping mechanism of predatory fungi.</title>
        <authorList>
            <person name="Liu X."/>
            <person name="Zhang W."/>
            <person name="Liu K."/>
        </authorList>
    </citation>
    <scope>NUCLEOTIDE SEQUENCE [LARGE SCALE GENOMIC DNA]</scope>
    <source>
        <strain evidence="3 4">248</strain>
    </source>
</reference>
<feature type="coiled-coil region" evidence="1">
    <location>
        <begin position="57"/>
        <end position="215"/>
    </location>
</feature>
<feature type="region of interest" description="Disordered" evidence="2">
    <location>
        <begin position="250"/>
        <end position="298"/>
    </location>
</feature>
<proteinExistence type="predicted"/>
<evidence type="ECO:0000256" key="2">
    <source>
        <dbReference type="SAM" id="MobiDB-lite"/>
    </source>
</evidence>
<keyword evidence="4" id="KW-1185">Reference proteome</keyword>
<accession>W7IAJ7</accession>
<organism evidence="3 4">
    <name type="scientific">Drechslerella stenobrocha 248</name>
    <dbReference type="NCBI Taxonomy" id="1043628"/>
    <lineage>
        <taxon>Eukaryota</taxon>
        <taxon>Fungi</taxon>
        <taxon>Dikarya</taxon>
        <taxon>Ascomycota</taxon>
        <taxon>Pezizomycotina</taxon>
        <taxon>Orbiliomycetes</taxon>
        <taxon>Orbiliales</taxon>
        <taxon>Orbiliaceae</taxon>
        <taxon>Drechslerella</taxon>
    </lineage>
</organism>
<evidence type="ECO:0000256" key="1">
    <source>
        <dbReference type="SAM" id="Coils"/>
    </source>
</evidence>
<keyword evidence="1" id="KW-0175">Coiled coil</keyword>
<protein>
    <submittedName>
        <fullName evidence="3">Uncharacterized protein</fullName>
    </submittedName>
</protein>
<gene>
    <name evidence="3" type="ORF">DRE_04649</name>
</gene>
<dbReference type="EMBL" id="KI966421">
    <property type="protein sequence ID" value="EWC46075.1"/>
    <property type="molecule type" value="Genomic_DNA"/>
</dbReference>
<name>W7IAJ7_9PEZI</name>
<dbReference type="Proteomes" id="UP000024837">
    <property type="component" value="Unassembled WGS sequence"/>
</dbReference>
<sequence>MSRPLHIHNGKDLRILQGAMKTPMSTRQQELLAKKANFQSMISCILDEMGNHFEGDVASLEENVAALESDIASLEGDNQALRDTVKQLLIEKEVIKRESEDMRVSFQETTARLEERLKEAMEKIDAARFDSQREQMDLRNAYFETEINLLAEMERLKEQSEDDSKTLRQTRASLTASIYESRKLSGEQEKLKLRIEALESENRKLKAKIQLHLDRPTTPLPMDADGDWSSGDLGSEAYEKYIFIDKGRIGNNRLPKSSGEDGNPSKLLNKIIASGRDHERDRDRNDGMSLAIGSGRGK</sequence>
<dbReference type="HOGENOM" id="CLU_933919_0_0_1"/>
<evidence type="ECO:0000313" key="4">
    <source>
        <dbReference type="Proteomes" id="UP000024837"/>
    </source>
</evidence>
<evidence type="ECO:0000313" key="3">
    <source>
        <dbReference type="EMBL" id="EWC46075.1"/>
    </source>
</evidence>